<organism evidence="1 2">
    <name type="scientific">Engystomops pustulosus</name>
    <name type="common">Tungara frog</name>
    <name type="synonym">Physalaemus pustulosus</name>
    <dbReference type="NCBI Taxonomy" id="76066"/>
    <lineage>
        <taxon>Eukaryota</taxon>
        <taxon>Metazoa</taxon>
        <taxon>Chordata</taxon>
        <taxon>Craniata</taxon>
        <taxon>Vertebrata</taxon>
        <taxon>Euteleostomi</taxon>
        <taxon>Amphibia</taxon>
        <taxon>Batrachia</taxon>
        <taxon>Anura</taxon>
        <taxon>Neobatrachia</taxon>
        <taxon>Hyloidea</taxon>
        <taxon>Leptodactylidae</taxon>
        <taxon>Leiuperinae</taxon>
        <taxon>Engystomops</taxon>
    </lineage>
</organism>
<gene>
    <name evidence="1" type="ORF">GDO81_027676</name>
</gene>
<reference evidence="1" key="1">
    <citation type="thesis" date="2020" institute="ProQuest LLC" country="789 East Eisenhower Parkway, Ann Arbor, MI, USA">
        <title>Comparative Genomics and Chromosome Evolution.</title>
        <authorList>
            <person name="Mudd A.B."/>
        </authorList>
    </citation>
    <scope>NUCLEOTIDE SEQUENCE</scope>
    <source>
        <strain evidence="1">237g6f4</strain>
        <tissue evidence="1">Blood</tissue>
    </source>
</reference>
<name>A0AAV6YFK9_ENGPU</name>
<sequence length="148" mass="16596">MNRHSHFPRKTLPNVGGEGVKLFTDLQGSGEHPRSIFCHICQKAAKYPKSCPKGDASAGQHGDLRNKLVNASRNHPPHVRQSLALDMMENQFRSYVPRSGRGPDHRPQVFNVFTKGVRQKPERSGVQPESFLVFFQYVHHEGEVSIGG</sequence>
<protein>
    <submittedName>
        <fullName evidence="1">Uncharacterized protein</fullName>
    </submittedName>
</protein>
<dbReference type="EMBL" id="WNYA01056263">
    <property type="protein sequence ID" value="KAG8535831.1"/>
    <property type="molecule type" value="Genomic_DNA"/>
</dbReference>
<dbReference type="AlphaFoldDB" id="A0AAV6YFK9"/>
<keyword evidence="2" id="KW-1185">Reference proteome</keyword>
<accession>A0AAV6YFK9</accession>
<evidence type="ECO:0000313" key="1">
    <source>
        <dbReference type="EMBL" id="KAG8535831.1"/>
    </source>
</evidence>
<comment type="caution">
    <text evidence="1">The sequence shown here is derived from an EMBL/GenBank/DDBJ whole genome shotgun (WGS) entry which is preliminary data.</text>
</comment>
<dbReference type="Proteomes" id="UP000824782">
    <property type="component" value="Unassembled WGS sequence"/>
</dbReference>
<evidence type="ECO:0000313" key="2">
    <source>
        <dbReference type="Proteomes" id="UP000824782"/>
    </source>
</evidence>
<proteinExistence type="predicted"/>